<name>A0A1H9GXB9_9ACTN</name>
<dbReference type="Gene3D" id="3.40.190.10">
    <property type="entry name" value="Periplasmic binding protein-like II"/>
    <property type="match status" value="2"/>
</dbReference>
<dbReference type="AlphaFoldDB" id="A0A1H9GXB9"/>
<protein>
    <submittedName>
        <fullName evidence="3">Raffinose/stachyose/melibiose transport system substrate-binding protein</fullName>
    </submittedName>
</protein>
<dbReference type="InterPro" id="IPR006311">
    <property type="entry name" value="TAT_signal"/>
</dbReference>
<proteinExistence type="predicted"/>
<dbReference type="STRING" id="1036181.SAMN05421756_10440"/>
<feature type="compositionally biased region" description="Gly residues" evidence="1">
    <location>
        <begin position="35"/>
        <end position="51"/>
    </location>
</feature>
<accession>A0A1H9GXB9</accession>
<feature type="chain" id="PRO_5011749449" evidence="2">
    <location>
        <begin position="25"/>
        <end position="453"/>
    </location>
</feature>
<feature type="region of interest" description="Disordered" evidence="1">
    <location>
        <begin position="32"/>
        <end position="55"/>
    </location>
</feature>
<dbReference type="PROSITE" id="PS51318">
    <property type="entry name" value="TAT"/>
    <property type="match status" value="1"/>
</dbReference>
<dbReference type="InterPro" id="IPR006059">
    <property type="entry name" value="SBP"/>
</dbReference>
<evidence type="ECO:0000256" key="1">
    <source>
        <dbReference type="SAM" id="MobiDB-lite"/>
    </source>
</evidence>
<dbReference type="Pfam" id="PF01547">
    <property type="entry name" value="SBP_bac_1"/>
    <property type="match status" value="1"/>
</dbReference>
<reference evidence="4" key="1">
    <citation type="submission" date="2016-10" db="EMBL/GenBank/DDBJ databases">
        <authorList>
            <person name="Varghese N."/>
            <person name="Submissions S."/>
        </authorList>
    </citation>
    <scope>NUCLEOTIDE SEQUENCE [LARGE SCALE GENOMIC DNA]</scope>
    <source>
        <strain evidence="4">CGMCC 4.6856</strain>
    </source>
</reference>
<organism evidence="3 4">
    <name type="scientific">Microlunatus flavus</name>
    <dbReference type="NCBI Taxonomy" id="1036181"/>
    <lineage>
        <taxon>Bacteria</taxon>
        <taxon>Bacillati</taxon>
        <taxon>Actinomycetota</taxon>
        <taxon>Actinomycetes</taxon>
        <taxon>Propionibacteriales</taxon>
        <taxon>Propionibacteriaceae</taxon>
        <taxon>Microlunatus</taxon>
    </lineage>
</organism>
<dbReference type="PROSITE" id="PS51257">
    <property type="entry name" value="PROKAR_LIPOPROTEIN"/>
    <property type="match status" value="1"/>
</dbReference>
<dbReference type="SUPFAM" id="SSF53850">
    <property type="entry name" value="Periplasmic binding protein-like II"/>
    <property type="match status" value="1"/>
</dbReference>
<dbReference type="EMBL" id="FOFA01000004">
    <property type="protein sequence ID" value="SEQ54658.1"/>
    <property type="molecule type" value="Genomic_DNA"/>
</dbReference>
<dbReference type="OrthoDB" id="8317736at2"/>
<sequence length="453" mass="48009">MDPRTTRRGFLGLGLSAAAAGTLAACGGSAPTQTGAGGSGAGGGTGGGGDGKNATHWFLTGQPGQGIRENTVKRFNDANPNTKIDYTEFQNDAYKTKIATAIGAGQGPTIIWGWGGGTLRGYAENNEVEDLTSWFGENAAVKDRLFPSAFAAGSVGDKIYAMPAETVAPIVMYYNKTLFDKVGAQPPATWTDVMNLVDKFNGAGIAPFSLGGQSRWTNMMWLEFLLDRIGGPEVFENAFNGKQDAWSDPAVTDMLTKVQDLVKAQGFIKGFSSITADSNADLALLYTGKTAMMLHGAWTYGTMKKDGGDFVSGGHLGFMNFPTVEGGKGDPSDTVGNPGQYLSISSKATDEQKETAKKFFATAVLADAEVQEWVDNGNVPIVKGADSKFTGGDSEFLKFIYNTASNAKVFAQSWDQALSPSAAETLLDNIAKLFQLSITPEQWVESMNKATNK</sequence>
<gene>
    <name evidence="3" type="ORF">SAMN05421756_10440</name>
</gene>
<evidence type="ECO:0000313" key="3">
    <source>
        <dbReference type="EMBL" id="SEQ54658.1"/>
    </source>
</evidence>
<dbReference type="PANTHER" id="PTHR43649">
    <property type="entry name" value="ARABINOSE-BINDING PROTEIN-RELATED"/>
    <property type="match status" value="1"/>
</dbReference>
<evidence type="ECO:0000256" key="2">
    <source>
        <dbReference type="SAM" id="SignalP"/>
    </source>
</evidence>
<dbReference type="RefSeq" id="WP_091179828.1">
    <property type="nucleotide sequence ID" value="NZ_FOFA01000004.1"/>
</dbReference>
<evidence type="ECO:0000313" key="4">
    <source>
        <dbReference type="Proteomes" id="UP000198504"/>
    </source>
</evidence>
<keyword evidence="2" id="KW-0732">Signal</keyword>
<dbReference type="Proteomes" id="UP000198504">
    <property type="component" value="Unassembled WGS sequence"/>
</dbReference>
<dbReference type="PANTHER" id="PTHR43649:SF14">
    <property type="entry name" value="BLR3389 PROTEIN"/>
    <property type="match status" value="1"/>
</dbReference>
<keyword evidence="4" id="KW-1185">Reference proteome</keyword>
<feature type="signal peptide" evidence="2">
    <location>
        <begin position="1"/>
        <end position="24"/>
    </location>
</feature>
<dbReference type="InterPro" id="IPR050490">
    <property type="entry name" value="Bact_solute-bd_prot1"/>
</dbReference>